<feature type="region of interest" description="Disordered" evidence="1">
    <location>
        <begin position="32"/>
        <end position="88"/>
    </location>
</feature>
<accession>A0AAD9WFV7</accession>
<proteinExistence type="predicted"/>
<dbReference type="AlphaFoldDB" id="A0AAD9WFV7"/>
<name>A0AAD9WFV7_9HELO</name>
<evidence type="ECO:0000313" key="3">
    <source>
        <dbReference type="Proteomes" id="UP001285354"/>
    </source>
</evidence>
<dbReference type="EMBL" id="JAUBYV010000003">
    <property type="protein sequence ID" value="KAK2627676.1"/>
    <property type="molecule type" value="Genomic_DNA"/>
</dbReference>
<keyword evidence="3" id="KW-1185">Reference proteome</keyword>
<evidence type="ECO:0000256" key="1">
    <source>
        <dbReference type="SAM" id="MobiDB-lite"/>
    </source>
</evidence>
<reference evidence="2" key="1">
    <citation type="submission" date="2023-06" db="EMBL/GenBank/DDBJ databases">
        <title>Draft genome of Marssonina rosae.</title>
        <authorList>
            <person name="Cheng Q."/>
        </authorList>
    </citation>
    <scope>NUCLEOTIDE SEQUENCE</scope>
    <source>
        <strain evidence="2">R4</strain>
    </source>
</reference>
<evidence type="ECO:0000313" key="2">
    <source>
        <dbReference type="EMBL" id="KAK2627676.1"/>
    </source>
</evidence>
<dbReference type="Proteomes" id="UP001285354">
    <property type="component" value="Unassembled WGS sequence"/>
</dbReference>
<protein>
    <submittedName>
        <fullName evidence="2">Uncharacterized protein</fullName>
    </submittedName>
</protein>
<comment type="caution">
    <text evidence="2">The sequence shown here is derived from an EMBL/GenBank/DDBJ whole genome shotgun (WGS) entry which is preliminary data.</text>
</comment>
<organism evidence="2 3">
    <name type="scientific">Diplocarpon rosae</name>
    <dbReference type="NCBI Taxonomy" id="946125"/>
    <lineage>
        <taxon>Eukaryota</taxon>
        <taxon>Fungi</taxon>
        <taxon>Dikarya</taxon>
        <taxon>Ascomycota</taxon>
        <taxon>Pezizomycotina</taxon>
        <taxon>Leotiomycetes</taxon>
        <taxon>Helotiales</taxon>
        <taxon>Drepanopezizaceae</taxon>
        <taxon>Diplocarpon</taxon>
    </lineage>
</organism>
<sequence>MTGAPSTDDGPKVLAEKRGRLSRLVASVKTVLKRRDASNPSSGPAKPAVSVVAAAGPSATNSATPSAKPVLPRPLEPVTEADPSLSHPQATKILRSQIEAARAQRLAERFAVSVAPLPAGPDRETFRIEKPIRLRIHRACHVCTTSFGSNKTCAQCQHVRCKACHRAPSKKAEKAKGERKGEREKVALPVMAIEPDTYWGLRDQIRLTKPNPKPGAQPLVRKRPKQRVRRHCHECQTLFPGRSKICPSCDHVRCVECPRDPDKKKYYPDGYPGDAPSPNPARPIKYKCHRCTQVFPPVVPPLASAEMAAPLECLRCKHVWCADCPPAPPARVEPVPDPEVLKSVRAKLAALSVGVANP</sequence>
<gene>
    <name evidence="2" type="ORF">QTJ16_002322</name>
</gene>
<feature type="compositionally biased region" description="Low complexity" evidence="1">
    <location>
        <begin position="40"/>
        <end position="59"/>
    </location>
</feature>